<organism evidence="1 2">
    <name type="scientific">Panagrellus redivivus</name>
    <name type="common">Microworm</name>
    <dbReference type="NCBI Taxonomy" id="6233"/>
    <lineage>
        <taxon>Eukaryota</taxon>
        <taxon>Metazoa</taxon>
        <taxon>Ecdysozoa</taxon>
        <taxon>Nematoda</taxon>
        <taxon>Chromadorea</taxon>
        <taxon>Rhabditida</taxon>
        <taxon>Tylenchina</taxon>
        <taxon>Panagrolaimomorpha</taxon>
        <taxon>Panagrolaimoidea</taxon>
        <taxon>Panagrolaimidae</taxon>
        <taxon>Panagrellus</taxon>
    </lineage>
</organism>
<keyword evidence="1" id="KW-1185">Reference proteome</keyword>
<dbReference type="Proteomes" id="UP000492821">
    <property type="component" value="Unassembled WGS sequence"/>
</dbReference>
<evidence type="ECO:0000313" key="2">
    <source>
        <dbReference type="WBParaSite" id="Pan_g1867.t1"/>
    </source>
</evidence>
<proteinExistence type="predicted"/>
<sequence>MELFTQTSRNTNRRYRFPDNVDIENVKVSKHKKMRKVAVDAKKQTGYGKDVQNNVFDAKKHPRSHTLWRKC</sequence>
<protein>
    <submittedName>
        <fullName evidence="2">60S ribosomal protein L28</fullName>
    </submittedName>
</protein>
<dbReference type="WBParaSite" id="Pan_g1867.t1">
    <property type="protein sequence ID" value="Pan_g1867.t1"/>
    <property type="gene ID" value="Pan_g1867"/>
</dbReference>
<dbReference type="AlphaFoldDB" id="A0A7E4ZUQ6"/>
<evidence type="ECO:0000313" key="1">
    <source>
        <dbReference type="Proteomes" id="UP000492821"/>
    </source>
</evidence>
<name>A0A7E4ZUQ6_PANRE</name>
<accession>A0A7E4ZUQ6</accession>
<reference evidence="1" key="1">
    <citation type="journal article" date="2013" name="Genetics">
        <title>The draft genome and transcriptome of Panagrellus redivivus are shaped by the harsh demands of a free-living lifestyle.</title>
        <authorList>
            <person name="Srinivasan J."/>
            <person name="Dillman A.R."/>
            <person name="Macchietto M.G."/>
            <person name="Heikkinen L."/>
            <person name="Lakso M."/>
            <person name="Fracchia K.M."/>
            <person name="Antoshechkin I."/>
            <person name="Mortazavi A."/>
            <person name="Wong G."/>
            <person name="Sternberg P.W."/>
        </authorList>
    </citation>
    <scope>NUCLEOTIDE SEQUENCE [LARGE SCALE GENOMIC DNA]</scope>
    <source>
        <strain evidence="1">MT8872</strain>
    </source>
</reference>
<reference evidence="2" key="2">
    <citation type="submission" date="2020-10" db="UniProtKB">
        <authorList>
            <consortium name="WormBaseParasite"/>
        </authorList>
    </citation>
    <scope>IDENTIFICATION</scope>
</reference>